<protein>
    <submittedName>
        <fullName evidence="1">Uncharacterized protein</fullName>
    </submittedName>
</protein>
<organism evidence="1 2">
    <name type="scientific">Mesoplasma corruscae</name>
    <dbReference type="NCBI Taxonomy" id="216874"/>
    <lineage>
        <taxon>Bacteria</taxon>
        <taxon>Bacillati</taxon>
        <taxon>Mycoplasmatota</taxon>
        <taxon>Mollicutes</taxon>
        <taxon>Entomoplasmatales</taxon>
        <taxon>Entomoplasmataceae</taxon>
        <taxon>Mesoplasma</taxon>
    </lineage>
</organism>
<name>A0A2S5REE2_9MOLU</name>
<reference evidence="1 2" key="1">
    <citation type="submission" date="2017-11" db="EMBL/GenBank/DDBJ databases">
        <title>Genome sequence of Mesoplasma corruscae ELCA-2 (ATCC 49579).</title>
        <authorList>
            <person name="Lo W.-S."/>
            <person name="Kuo C.-H."/>
        </authorList>
    </citation>
    <scope>NUCLEOTIDE SEQUENCE [LARGE SCALE GENOMIC DNA]</scope>
    <source>
        <strain evidence="1 2">ELCA-2</strain>
    </source>
</reference>
<gene>
    <name evidence="1" type="ORF">MCORR_v1c06860</name>
</gene>
<dbReference type="RefSeq" id="WP_181021233.1">
    <property type="nucleotide sequence ID" value="NZ_PHNF01000003.1"/>
</dbReference>
<dbReference type="Proteomes" id="UP000239785">
    <property type="component" value="Unassembled WGS sequence"/>
</dbReference>
<proteinExistence type="predicted"/>
<accession>A0A2S5REE2</accession>
<evidence type="ECO:0000313" key="1">
    <source>
        <dbReference type="EMBL" id="PPE05658.1"/>
    </source>
</evidence>
<dbReference type="EMBL" id="PHNF01000003">
    <property type="protein sequence ID" value="PPE05658.1"/>
    <property type="molecule type" value="Genomic_DNA"/>
</dbReference>
<keyword evidence="2" id="KW-1185">Reference proteome</keyword>
<comment type="caution">
    <text evidence="1">The sequence shown here is derived from an EMBL/GenBank/DDBJ whole genome shotgun (WGS) entry which is preliminary data.</text>
</comment>
<sequence length="54" mass="6508">MNLKQLKNQNGFIDVTKYTSRRKVFQGIYHQIYPTNIWFETLIPFKTVIESTQK</sequence>
<dbReference type="AlphaFoldDB" id="A0A2S5REE2"/>
<evidence type="ECO:0000313" key="2">
    <source>
        <dbReference type="Proteomes" id="UP000239785"/>
    </source>
</evidence>